<evidence type="ECO:0000313" key="2">
    <source>
        <dbReference type="EMBL" id="CAE6422237.1"/>
    </source>
</evidence>
<sequence>MIAPETEEYRTSCAKGFAEVKFVNQVLAKDNKSCEPVPTCLVIDLGNGADLKVARDALRERTGTPKFIARSISSGVLLRKGEFDNQGATMPPIEELGDYGEFMHSTEYQINNPDLDTEPDKKVAHRLFHDAESTFWVIAWTLARSARQGSQGEQKPHQDFCQFFHTMLRHFPTPSYDSRSMLCERSEEYWESVLHPDLSALSGMLAKMFSYIRPEWTYRPDLHPEHVHEALMRLLLTEIIRIDDSGEDVLLAIGGRAAPPVPDGMAHTGGMNSLSIQASTSLSRPPINLEILPAGAKPNKSGLSMNPGDSRLAKSQTSDLSQEMQQLTLQSNIATRQDSEEPMSRDKLKARGQSLVWPPGAGRLLSPELRVTESPALEQDVPTEDS</sequence>
<protein>
    <recommendedName>
        <fullName evidence="4">Fungal-type protein kinase domain-containing protein</fullName>
    </recommendedName>
</protein>
<accession>A0A8H2XC64</accession>
<feature type="region of interest" description="Disordered" evidence="1">
    <location>
        <begin position="293"/>
        <end position="386"/>
    </location>
</feature>
<organism evidence="2 3">
    <name type="scientific">Rhizoctonia solani</name>
    <dbReference type="NCBI Taxonomy" id="456999"/>
    <lineage>
        <taxon>Eukaryota</taxon>
        <taxon>Fungi</taxon>
        <taxon>Dikarya</taxon>
        <taxon>Basidiomycota</taxon>
        <taxon>Agaricomycotina</taxon>
        <taxon>Agaricomycetes</taxon>
        <taxon>Cantharellales</taxon>
        <taxon>Ceratobasidiaceae</taxon>
        <taxon>Rhizoctonia</taxon>
    </lineage>
</organism>
<evidence type="ECO:0008006" key="4">
    <source>
        <dbReference type="Google" id="ProtNLM"/>
    </source>
</evidence>
<evidence type="ECO:0000256" key="1">
    <source>
        <dbReference type="SAM" id="MobiDB-lite"/>
    </source>
</evidence>
<dbReference type="Proteomes" id="UP000663841">
    <property type="component" value="Unassembled WGS sequence"/>
</dbReference>
<evidence type="ECO:0000313" key="3">
    <source>
        <dbReference type="Proteomes" id="UP000663841"/>
    </source>
</evidence>
<comment type="caution">
    <text evidence="2">The sequence shown here is derived from an EMBL/GenBank/DDBJ whole genome shotgun (WGS) entry which is preliminary data.</text>
</comment>
<reference evidence="2" key="1">
    <citation type="submission" date="2021-01" db="EMBL/GenBank/DDBJ databases">
        <authorList>
            <person name="Kaushik A."/>
        </authorList>
    </citation>
    <scope>NUCLEOTIDE SEQUENCE</scope>
    <source>
        <strain evidence="2">AG3-T5</strain>
    </source>
</reference>
<feature type="compositionally biased region" description="Basic and acidic residues" evidence="1">
    <location>
        <begin position="337"/>
        <end position="349"/>
    </location>
</feature>
<proteinExistence type="predicted"/>
<gene>
    <name evidence="2" type="ORF">RDB_LOCUS46769</name>
</gene>
<dbReference type="EMBL" id="CAJMWW010000076">
    <property type="protein sequence ID" value="CAE6422237.1"/>
    <property type="molecule type" value="Genomic_DNA"/>
</dbReference>
<name>A0A8H2XC64_9AGAM</name>
<dbReference type="AlphaFoldDB" id="A0A8H2XC64"/>
<feature type="compositionally biased region" description="Polar residues" evidence="1">
    <location>
        <begin position="313"/>
        <end position="336"/>
    </location>
</feature>